<reference evidence="1 2" key="1">
    <citation type="submission" date="2018-01" db="EMBL/GenBank/DDBJ databases">
        <title>Species boundaries and ecological features among Paraburkholderia terrae DSMZ17804T, P. hospita DSMZ17164T and P. caribensis DSMZ13236T.</title>
        <authorList>
            <person name="Pratama A.A."/>
        </authorList>
    </citation>
    <scope>NUCLEOTIDE SEQUENCE [LARGE SCALE GENOMIC DNA]</scope>
    <source>
        <strain evidence="1 2">DSM 17164</strain>
    </source>
</reference>
<gene>
    <name evidence="1" type="ORF">C2L64_46220</name>
</gene>
<name>A0AAN1MQK5_9BURK</name>
<proteinExistence type="predicted"/>
<dbReference type="GeneID" id="55535682"/>
<dbReference type="KEGG" id="phs:C2L64_46220"/>
<sequence length="252" mass="28871">MRILSPFNDYYDTAMAHGSDQSRVFVRNPETSELKLDRDGDGVWDRYGQLAGIADAFELRRGGVCLDACVVLFCGRIYKALRVHRLSSEAMKSTSGSKPSEVEERVFYDGSEARHYLEGLLGPHWMKKKRQSFLEYDNPLANGTLTERLERYFQQQGSAELMQWSVENRTAIAVLRVGGRFEKSVLKINPPLKNFQFYRLFGPVEAFQELDMFWGGVLAPESRPTLSISDKDRIAQHGFNARSFRKDPSKKR</sequence>
<accession>A0AAN1MQK5</accession>
<dbReference type="RefSeq" id="WP_103154035.1">
    <property type="nucleotide sequence ID" value="NZ_CP026108.1"/>
</dbReference>
<dbReference type="Proteomes" id="UP000236649">
    <property type="component" value="Chromosome 4"/>
</dbReference>
<protein>
    <submittedName>
        <fullName evidence="1">Uncharacterized protein</fullName>
    </submittedName>
</protein>
<evidence type="ECO:0000313" key="1">
    <source>
        <dbReference type="EMBL" id="AUT75729.1"/>
    </source>
</evidence>
<evidence type="ECO:0000313" key="2">
    <source>
        <dbReference type="Proteomes" id="UP000236649"/>
    </source>
</evidence>
<organism evidence="1 2">
    <name type="scientific">Paraburkholderia hospita</name>
    <dbReference type="NCBI Taxonomy" id="169430"/>
    <lineage>
        <taxon>Bacteria</taxon>
        <taxon>Pseudomonadati</taxon>
        <taxon>Pseudomonadota</taxon>
        <taxon>Betaproteobacteria</taxon>
        <taxon>Burkholderiales</taxon>
        <taxon>Burkholderiaceae</taxon>
        <taxon>Paraburkholderia</taxon>
    </lineage>
</organism>
<dbReference type="AlphaFoldDB" id="A0AAN1MQK5"/>
<dbReference type="EMBL" id="CP026108">
    <property type="protein sequence ID" value="AUT75729.1"/>
    <property type="molecule type" value="Genomic_DNA"/>
</dbReference>